<accession>X1DWD6</accession>
<dbReference type="AlphaFoldDB" id="X1DWD6"/>
<dbReference type="InterPro" id="IPR011335">
    <property type="entry name" value="Restrct_endonuc-II-like"/>
</dbReference>
<protein>
    <submittedName>
        <fullName evidence="1">Uncharacterized protein</fullName>
    </submittedName>
</protein>
<comment type="caution">
    <text evidence="1">The sequence shown here is derived from an EMBL/GenBank/DDBJ whole genome shotgun (WGS) entry which is preliminary data.</text>
</comment>
<reference evidence="1" key="1">
    <citation type="journal article" date="2014" name="Front. Microbiol.">
        <title>High frequency of phylogenetically diverse reductive dehalogenase-homologous genes in deep subseafloor sedimentary metagenomes.</title>
        <authorList>
            <person name="Kawai M."/>
            <person name="Futagami T."/>
            <person name="Toyoda A."/>
            <person name="Takaki Y."/>
            <person name="Nishi S."/>
            <person name="Hori S."/>
            <person name="Arai W."/>
            <person name="Tsubouchi T."/>
            <person name="Morono Y."/>
            <person name="Uchiyama I."/>
            <person name="Ito T."/>
            <person name="Fujiyama A."/>
            <person name="Inagaki F."/>
            <person name="Takami H."/>
        </authorList>
    </citation>
    <scope>NUCLEOTIDE SEQUENCE</scope>
    <source>
        <strain evidence="1">Expedition CK06-06</strain>
    </source>
</reference>
<gene>
    <name evidence="1" type="ORF">S01H4_55839</name>
</gene>
<dbReference type="EMBL" id="BART01032279">
    <property type="protein sequence ID" value="GAH09264.1"/>
    <property type="molecule type" value="Genomic_DNA"/>
</dbReference>
<sequence>PRIIEDLVTSLKTSVSAKKDEDLLEDLKQLAGKSKGTIELALLPFNNGVEYAIFEDEKEESSCRQFSGKIDTSWKISSYSSVISQRVPEEAVPDRDVSYDSYGYIPESGLKPKEKTDIFSFPKGARAGIFFHDIFEHLDFAAGDSGHKEELVTNKLKAYGFEPKWRDVVCDMTNKVLSIPLKIKTEALTLSSVQLKDRINEMEFYYPLNPFTPQQLEKIFTDHGGVELPAGFPDRIGKLTFPFTKG</sequence>
<feature type="non-terminal residue" evidence="1">
    <location>
        <position position="1"/>
    </location>
</feature>
<dbReference type="SUPFAM" id="SSF52980">
    <property type="entry name" value="Restriction endonuclease-like"/>
    <property type="match status" value="1"/>
</dbReference>
<organism evidence="1">
    <name type="scientific">marine sediment metagenome</name>
    <dbReference type="NCBI Taxonomy" id="412755"/>
    <lineage>
        <taxon>unclassified sequences</taxon>
        <taxon>metagenomes</taxon>
        <taxon>ecological metagenomes</taxon>
    </lineage>
</organism>
<feature type="non-terminal residue" evidence="1">
    <location>
        <position position="246"/>
    </location>
</feature>
<evidence type="ECO:0000313" key="1">
    <source>
        <dbReference type="EMBL" id="GAH09264.1"/>
    </source>
</evidence>
<dbReference type="InterPro" id="IPR011604">
    <property type="entry name" value="PDDEXK-like_dom_sf"/>
</dbReference>
<dbReference type="Gene3D" id="3.90.320.10">
    <property type="match status" value="1"/>
</dbReference>
<proteinExistence type="predicted"/>
<name>X1DWD6_9ZZZZ</name>